<dbReference type="EMBL" id="QKZV01000005">
    <property type="protein sequence ID" value="PZX62340.1"/>
    <property type="molecule type" value="Genomic_DNA"/>
</dbReference>
<dbReference type="InterPro" id="IPR013551">
    <property type="entry name" value="YicC-like_C"/>
</dbReference>
<feature type="domain" description="Endoribonuclease YicC-like N-terminal" evidence="6">
    <location>
        <begin position="3"/>
        <end position="154"/>
    </location>
</feature>
<dbReference type="PANTHER" id="PTHR30636">
    <property type="entry name" value="UPF0701 PROTEIN YICC"/>
    <property type="match status" value="1"/>
</dbReference>
<evidence type="ECO:0000256" key="3">
    <source>
        <dbReference type="ARBA" id="ARBA00022759"/>
    </source>
</evidence>
<evidence type="ECO:0000256" key="4">
    <source>
        <dbReference type="ARBA" id="ARBA00022801"/>
    </source>
</evidence>
<keyword evidence="2" id="KW-0540">Nuclease</keyword>
<sequence length="292" mass="33573">MLYSMTGYGRVEQTIGDKTFIVELRSLNGKQFDLRLQMPAMLKPFEFDIRSLLSESLERGSIECIINLKQNGGAKPVTINTDLLKAYYTSVVQIAHELNAEADHLLAAVLRLPEVVVNTTEVMTEAEWQHFKKILEAAIQQLKKHRLQEGQSIEKDLLLRLNNIEAQQHIIAELEPHRRKKIKDNIVKLLEEAVGKDNYDANRLEQELIYYIEKIDISEEQVRLQNHCHYFRSIIESKDESSKGKKLSFLLQEFGREINTTGSKANDAAIQKCVVLMKDELEKAKEQVLNVL</sequence>
<dbReference type="GO" id="GO:0004521">
    <property type="term" value="F:RNA endonuclease activity"/>
    <property type="evidence" value="ECO:0007669"/>
    <property type="project" value="InterPro"/>
</dbReference>
<dbReference type="GO" id="GO:0016787">
    <property type="term" value="F:hydrolase activity"/>
    <property type="evidence" value="ECO:0007669"/>
    <property type="project" value="UniProtKB-KW"/>
</dbReference>
<organism evidence="8 9">
    <name type="scientific">Hydrotalea sandarakina</name>
    <dbReference type="NCBI Taxonomy" id="1004304"/>
    <lineage>
        <taxon>Bacteria</taxon>
        <taxon>Pseudomonadati</taxon>
        <taxon>Bacteroidota</taxon>
        <taxon>Chitinophagia</taxon>
        <taxon>Chitinophagales</taxon>
        <taxon>Chitinophagaceae</taxon>
        <taxon>Hydrotalea</taxon>
    </lineage>
</organism>
<keyword evidence="3" id="KW-0255">Endonuclease</keyword>
<comment type="cofactor">
    <cofactor evidence="1">
        <name>a divalent metal cation</name>
        <dbReference type="ChEBI" id="CHEBI:60240"/>
    </cofactor>
</comment>
<dbReference type="Pfam" id="PF03755">
    <property type="entry name" value="YicC-like_N"/>
    <property type="match status" value="1"/>
</dbReference>
<evidence type="ECO:0000256" key="2">
    <source>
        <dbReference type="ARBA" id="ARBA00022722"/>
    </source>
</evidence>
<dbReference type="NCBIfam" id="TIGR00255">
    <property type="entry name" value="YicC/YloC family endoribonuclease"/>
    <property type="match status" value="1"/>
</dbReference>
<dbReference type="InterPro" id="IPR013527">
    <property type="entry name" value="YicC-like_N"/>
</dbReference>
<dbReference type="InterPro" id="IPR005229">
    <property type="entry name" value="YicC/YloC-like"/>
</dbReference>
<dbReference type="Pfam" id="PF08340">
    <property type="entry name" value="YicC-like_C"/>
    <property type="match status" value="1"/>
</dbReference>
<evidence type="ECO:0000259" key="7">
    <source>
        <dbReference type="Pfam" id="PF08340"/>
    </source>
</evidence>
<name>A0A2W7RUV7_9BACT</name>
<comment type="similarity">
    <text evidence="5">Belongs to the YicC/YloC family.</text>
</comment>
<dbReference type="AlphaFoldDB" id="A0A2W7RUV7"/>
<keyword evidence="9" id="KW-1185">Reference proteome</keyword>
<dbReference type="RefSeq" id="WP_111295488.1">
    <property type="nucleotide sequence ID" value="NZ_QKZV01000005.1"/>
</dbReference>
<proteinExistence type="inferred from homology"/>
<dbReference type="Proteomes" id="UP000249720">
    <property type="component" value="Unassembled WGS sequence"/>
</dbReference>
<evidence type="ECO:0000256" key="5">
    <source>
        <dbReference type="ARBA" id="ARBA00035648"/>
    </source>
</evidence>
<evidence type="ECO:0000256" key="1">
    <source>
        <dbReference type="ARBA" id="ARBA00001968"/>
    </source>
</evidence>
<comment type="caution">
    <text evidence="8">The sequence shown here is derived from an EMBL/GenBank/DDBJ whole genome shotgun (WGS) entry which is preliminary data.</text>
</comment>
<evidence type="ECO:0000313" key="8">
    <source>
        <dbReference type="EMBL" id="PZX62340.1"/>
    </source>
</evidence>
<accession>A0A2W7RUV7</accession>
<evidence type="ECO:0000259" key="6">
    <source>
        <dbReference type="Pfam" id="PF03755"/>
    </source>
</evidence>
<dbReference type="OrthoDB" id="9771229at2"/>
<keyword evidence="4" id="KW-0378">Hydrolase</keyword>
<feature type="domain" description="Endoribonuclease YicC-like C-terminal" evidence="7">
    <location>
        <begin position="172"/>
        <end position="291"/>
    </location>
</feature>
<reference evidence="8 9" key="1">
    <citation type="submission" date="2018-06" db="EMBL/GenBank/DDBJ databases">
        <title>Genomic Encyclopedia of Archaeal and Bacterial Type Strains, Phase II (KMG-II): from individual species to whole genera.</title>
        <authorList>
            <person name="Goeker M."/>
        </authorList>
    </citation>
    <scope>NUCLEOTIDE SEQUENCE [LARGE SCALE GENOMIC DNA]</scope>
    <source>
        <strain evidence="8 9">DSM 23241</strain>
    </source>
</reference>
<evidence type="ECO:0000313" key="9">
    <source>
        <dbReference type="Proteomes" id="UP000249720"/>
    </source>
</evidence>
<protein>
    <submittedName>
        <fullName evidence="8">Uncharacterized protein (TIGR00255 family)</fullName>
    </submittedName>
</protein>
<dbReference type="PANTHER" id="PTHR30636:SF3">
    <property type="entry name" value="UPF0701 PROTEIN YICC"/>
    <property type="match status" value="1"/>
</dbReference>
<gene>
    <name evidence="8" type="ORF">LX80_01822</name>
</gene>